<evidence type="ECO:0000256" key="12">
    <source>
        <dbReference type="ARBA" id="ARBA00023145"/>
    </source>
</evidence>
<name>A0A3R7K7T9_TRYRA</name>
<gene>
    <name evidence="19" type="ORF">TraAM80_10190</name>
</gene>
<evidence type="ECO:0000256" key="15">
    <source>
        <dbReference type="PIRSR" id="PIRSR601577-1"/>
    </source>
</evidence>
<keyword evidence="11 18" id="KW-0472">Membrane</keyword>
<dbReference type="GO" id="GO:0016020">
    <property type="term" value="C:membrane"/>
    <property type="evidence" value="ECO:0007669"/>
    <property type="project" value="UniProtKB-SubCell"/>
</dbReference>
<sequence length="599" mass="64512">MCRSRSSVPFLPLALFLLLLAMHCAGGCLAAAPALRHRCNFDEVMRKSGPLPTAVVRELPRKGQGAMQAYTVASAGNGNDAWAPIRILVSTEDLRDSRKYCNETGVSRTDFTRSLLPCQEGHVFTTEKKKMYENFLLPRAVKLHTDRLLVKPLAGALVVPHALPFPCYVFKIPSDHKSTGVRNADMVLYAAAGPMSGGVAVGKMCAVLEDGRPSVGVVNYNPQQIVQRELAVRILAHEIAHALGFGYRNLQNKSLVSYEWVAREKSSVMMVTGSNVKEKAKAHFKCDSLKGMELDDTALKGAASHWKGRNARDELMAPVVGVGRYTALTMAAFADLGYYSVNWGMAEPMSWGNGVGCTFLEKKCREINNLTSIYSHMLCDEKDTATLRCSAERHHVGKCTGFIRNSNENCPFVSSFLTKSMSGDSVFSRCSDESVASLPGSLTGKGSWCLDAEFLQAKASNGSDYASVSGVCAQVQCAGGKVKVKYLGGSGFEPCPEGGEIQVTASEHFKNGGKIKCPRYEEVCTVAADGSGFPFEWDELELQRANAGPPHTFSNGVLPWARNAYAYITGRDGSAAAAVGLSSFALLAVITAAVAVLPL</sequence>
<evidence type="ECO:0000256" key="17">
    <source>
        <dbReference type="RuleBase" id="RU366077"/>
    </source>
</evidence>
<dbReference type="Gene3D" id="2.30.34.10">
    <property type="entry name" value="Leishmanolysin domain 4"/>
    <property type="match status" value="1"/>
</dbReference>
<dbReference type="PRINTS" id="PR00782">
    <property type="entry name" value="LSHMANOLYSIN"/>
</dbReference>
<dbReference type="Proteomes" id="UP000283634">
    <property type="component" value="Unassembled WGS sequence"/>
</dbReference>
<keyword evidence="9" id="KW-0130">Cell adhesion</keyword>
<dbReference type="GO" id="GO:0006508">
    <property type="term" value="P:proteolysis"/>
    <property type="evidence" value="ECO:0007669"/>
    <property type="project" value="UniProtKB-KW"/>
</dbReference>
<feature type="signal peptide" evidence="17">
    <location>
        <begin position="1"/>
        <end position="30"/>
    </location>
</feature>
<dbReference type="RefSeq" id="XP_029233310.1">
    <property type="nucleotide sequence ID" value="XM_029386829.1"/>
</dbReference>
<evidence type="ECO:0000256" key="14">
    <source>
        <dbReference type="ARBA" id="ARBA00023180"/>
    </source>
</evidence>
<evidence type="ECO:0000256" key="4">
    <source>
        <dbReference type="ARBA" id="ARBA00022670"/>
    </source>
</evidence>
<accession>A0A3R7K7T9</accession>
<dbReference type="SUPFAM" id="SSF55486">
    <property type="entry name" value="Metalloproteases ('zincins'), catalytic domain"/>
    <property type="match status" value="1"/>
</dbReference>
<comment type="subcellular location">
    <subcellularLocation>
        <location evidence="2">Membrane</location>
    </subcellularLocation>
</comment>
<keyword evidence="5 16" id="KW-0479">Metal-binding</keyword>
<evidence type="ECO:0000313" key="19">
    <source>
        <dbReference type="EMBL" id="RNE95552.1"/>
    </source>
</evidence>
<dbReference type="VEuPathDB" id="TriTrypDB:TRSC58_07141"/>
<dbReference type="Gene3D" id="3.10.170.20">
    <property type="match status" value="1"/>
</dbReference>
<dbReference type="InterPro" id="IPR001577">
    <property type="entry name" value="Peptidase_M8"/>
</dbReference>
<feature type="transmembrane region" description="Helical" evidence="18">
    <location>
        <begin position="575"/>
        <end position="597"/>
    </location>
</feature>
<evidence type="ECO:0000256" key="9">
    <source>
        <dbReference type="ARBA" id="ARBA00022889"/>
    </source>
</evidence>
<evidence type="ECO:0000256" key="2">
    <source>
        <dbReference type="ARBA" id="ARBA00004370"/>
    </source>
</evidence>
<comment type="similarity">
    <text evidence="3 17">Belongs to the peptidase M8 family.</text>
</comment>
<comment type="caution">
    <text evidence="19">The sequence shown here is derived from an EMBL/GenBank/DDBJ whole genome shotgun (WGS) entry which is preliminary data.</text>
</comment>
<dbReference type="GeneID" id="40334123"/>
<proteinExistence type="inferred from homology"/>
<keyword evidence="4 17" id="KW-0645">Protease</keyword>
<dbReference type="GO" id="GO:0004222">
    <property type="term" value="F:metalloendopeptidase activity"/>
    <property type="evidence" value="ECO:0007669"/>
    <property type="project" value="UniProtKB-UniRule"/>
</dbReference>
<feature type="binding site" evidence="16">
    <location>
        <position position="237"/>
    </location>
    <ligand>
        <name>Zn(2+)</name>
        <dbReference type="ChEBI" id="CHEBI:29105"/>
        <note>catalytic</note>
    </ligand>
</feature>
<feature type="binding site" evidence="16">
    <location>
        <position position="241"/>
    </location>
    <ligand>
        <name>Zn(2+)</name>
        <dbReference type="ChEBI" id="CHEBI:29105"/>
        <note>catalytic</note>
    </ligand>
</feature>
<keyword evidence="8 16" id="KW-0862">Zinc</keyword>
<keyword evidence="7 17" id="KW-0378">Hydrolase</keyword>
<keyword evidence="20" id="KW-1185">Reference proteome</keyword>
<dbReference type="EC" id="3.4.24.-" evidence="17"/>
<comment type="cofactor">
    <cofactor evidence="16 17">
        <name>Zn(2+)</name>
        <dbReference type="ChEBI" id="CHEBI:29105"/>
    </cofactor>
    <text evidence="16 17">Binds 1 zinc ion per subunit.</text>
</comment>
<feature type="chain" id="PRO_5023962733" description="Leishmanolysin-like peptidase" evidence="17">
    <location>
        <begin position="31"/>
        <end position="599"/>
    </location>
</feature>
<dbReference type="PANTHER" id="PTHR10942">
    <property type="entry name" value="LEISHMANOLYSIN-LIKE PEPTIDASE"/>
    <property type="match status" value="1"/>
</dbReference>
<keyword evidence="10 16" id="KW-0482">Metalloprotease</keyword>
<dbReference type="EMBL" id="MKGL01000838">
    <property type="protein sequence ID" value="RNE95552.1"/>
    <property type="molecule type" value="Genomic_DNA"/>
</dbReference>
<feature type="active site" evidence="15">
    <location>
        <position position="238"/>
    </location>
</feature>
<keyword evidence="12" id="KW-0865">Zymogen</keyword>
<dbReference type="Gene3D" id="3.90.132.10">
    <property type="entry name" value="Leishmanolysin , domain 2"/>
    <property type="match status" value="1"/>
</dbReference>
<reference evidence="19 20" key="1">
    <citation type="journal article" date="2018" name="BMC Genomics">
        <title>Genomic comparison of Trypanosoma conorhini and Trypanosoma rangeli to Trypanosoma cruzi strains of high and low virulence.</title>
        <authorList>
            <person name="Bradwell K.R."/>
            <person name="Koparde V.N."/>
            <person name="Matveyev A.V."/>
            <person name="Serrano M.G."/>
            <person name="Alves J.M."/>
            <person name="Parikh H."/>
            <person name="Huang B."/>
            <person name="Lee V."/>
            <person name="Espinosa-Alvarez O."/>
            <person name="Ortiz P.A."/>
            <person name="Costa-Martins A.G."/>
            <person name="Teixeira M.M."/>
            <person name="Buck G.A."/>
        </authorList>
    </citation>
    <scope>NUCLEOTIDE SEQUENCE [LARGE SCALE GENOMIC DNA]</scope>
    <source>
        <strain evidence="19 20">AM80</strain>
    </source>
</reference>
<evidence type="ECO:0000256" key="13">
    <source>
        <dbReference type="ARBA" id="ARBA00023157"/>
    </source>
</evidence>
<dbReference type="OrthoDB" id="527990at2759"/>
<keyword evidence="14" id="KW-0325">Glycoprotein</keyword>
<protein>
    <recommendedName>
        <fullName evidence="17">Leishmanolysin-like peptidase</fullName>
        <ecNumber evidence="17">3.4.24.-</ecNumber>
    </recommendedName>
</protein>
<dbReference type="GO" id="GO:0007155">
    <property type="term" value="P:cell adhesion"/>
    <property type="evidence" value="ECO:0007669"/>
    <property type="project" value="UniProtKB-KW"/>
</dbReference>
<dbReference type="GO" id="GO:0046872">
    <property type="term" value="F:metal ion binding"/>
    <property type="evidence" value="ECO:0007669"/>
    <property type="project" value="UniProtKB-KW"/>
</dbReference>
<evidence type="ECO:0000256" key="6">
    <source>
        <dbReference type="ARBA" id="ARBA00022729"/>
    </source>
</evidence>
<keyword evidence="6 17" id="KW-0732">Signal</keyword>
<evidence type="ECO:0000256" key="16">
    <source>
        <dbReference type="PIRSR" id="PIRSR601577-2"/>
    </source>
</evidence>
<evidence type="ECO:0000256" key="8">
    <source>
        <dbReference type="ARBA" id="ARBA00022833"/>
    </source>
</evidence>
<keyword evidence="13" id="KW-1015">Disulfide bond</keyword>
<feature type="binding site" evidence="16">
    <location>
        <position position="305"/>
    </location>
    <ligand>
        <name>Zn(2+)</name>
        <dbReference type="ChEBI" id="CHEBI:29105"/>
        <note>catalytic</note>
    </ligand>
</feature>
<keyword evidence="18" id="KW-0812">Transmembrane</keyword>
<dbReference type="FunFam" id="3.90.132.10:FF:000001">
    <property type="entry name" value="leishmanolysin-like peptidase isoform X2"/>
    <property type="match status" value="1"/>
</dbReference>
<evidence type="ECO:0000256" key="1">
    <source>
        <dbReference type="ARBA" id="ARBA00001249"/>
    </source>
</evidence>
<evidence type="ECO:0000256" key="5">
    <source>
        <dbReference type="ARBA" id="ARBA00022723"/>
    </source>
</evidence>
<evidence type="ECO:0000256" key="11">
    <source>
        <dbReference type="ARBA" id="ARBA00023136"/>
    </source>
</evidence>
<dbReference type="OMA" id="ARNAYAY"/>
<dbReference type="Pfam" id="PF01457">
    <property type="entry name" value="Peptidase_M8"/>
    <property type="match status" value="1"/>
</dbReference>
<dbReference type="AlphaFoldDB" id="A0A3R7K7T9"/>
<keyword evidence="18" id="KW-1133">Transmembrane helix</keyword>
<organism evidence="19 20">
    <name type="scientific">Trypanosoma rangeli</name>
    <dbReference type="NCBI Taxonomy" id="5698"/>
    <lineage>
        <taxon>Eukaryota</taxon>
        <taxon>Discoba</taxon>
        <taxon>Euglenozoa</taxon>
        <taxon>Kinetoplastea</taxon>
        <taxon>Metakinetoplastina</taxon>
        <taxon>Trypanosomatida</taxon>
        <taxon>Trypanosomatidae</taxon>
        <taxon>Trypanosoma</taxon>
        <taxon>Herpetosoma</taxon>
    </lineage>
</organism>
<evidence type="ECO:0000313" key="20">
    <source>
        <dbReference type="Proteomes" id="UP000283634"/>
    </source>
</evidence>
<evidence type="ECO:0000256" key="3">
    <source>
        <dbReference type="ARBA" id="ARBA00005860"/>
    </source>
</evidence>
<dbReference type="GO" id="GO:0005737">
    <property type="term" value="C:cytoplasm"/>
    <property type="evidence" value="ECO:0007669"/>
    <property type="project" value="TreeGrafter"/>
</dbReference>
<evidence type="ECO:0000256" key="7">
    <source>
        <dbReference type="ARBA" id="ARBA00022801"/>
    </source>
</evidence>
<comment type="catalytic activity">
    <reaction evidence="1">
        <text>Preference for hydrophobic residues at P1 and P1' and basic residues at P2' and P3'. A model nonapeptide is cleaved at -Ala-Tyr-|-Leu-Lys-Lys-.</text>
        <dbReference type="EC" id="3.4.24.36"/>
    </reaction>
</comment>
<evidence type="ECO:0000256" key="18">
    <source>
        <dbReference type="SAM" id="Phobius"/>
    </source>
</evidence>
<evidence type="ECO:0000256" key="10">
    <source>
        <dbReference type="ARBA" id="ARBA00023049"/>
    </source>
</evidence>
<dbReference type="PANTHER" id="PTHR10942:SF0">
    <property type="entry name" value="LEISHMANOLYSIN-LIKE PEPTIDASE"/>
    <property type="match status" value="1"/>
</dbReference>